<feature type="region of interest" description="Disordered" evidence="1">
    <location>
        <begin position="1"/>
        <end position="38"/>
    </location>
</feature>
<feature type="transmembrane region" description="Helical" evidence="2">
    <location>
        <begin position="161"/>
        <end position="183"/>
    </location>
</feature>
<evidence type="ECO:0000313" key="4">
    <source>
        <dbReference type="Proteomes" id="UP001362999"/>
    </source>
</evidence>
<feature type="compositionally biased region" description="Low complexity" evidence="1">
    <location>
        <begin position="17"/>
        <end position="28"/>
    </location>
</feature>
<feature type="transmembrane region" description="Helical" evidence="2">
    <location>
        <begin position="56"/>
        <end position="78"/>
    </location>
</feature>
<dbReference type="Proteomes" id="UP001362999">
    <property type="component" value="Unassembled WGS sequence"/>
</dbReference>
<evidence type="ECO:0000256" key="2">
    <source>
        <dbReference type="SAM" id="Phobius"/>
    </source>
</evidence>
<feature type="transmembrane region" description="Helical" evidence="2">
    <location>
        <begin position="98"/>
        <end position="122"/>
    </location>
</feature>
<keyword evidence="2" id="KW-1133">Transmembrane helix</keyword>
<dbReference type="EMBL" id="JAWWNJ010000017">
    <property type="protein sequence ID" value="KAK7038563.1"/>
    <property type="molecule type" value="Genomic_DNA"/>
</dbReference>
<organism evidence="3 4">
    <name type="scientific">Favolaschia claudopus</name>
    <dbReference type="NCBI Taxonomy" id="2862362"/>
    <lineage>
        <taxon>Eukaryota</taxon>
        <taxon>Fungi</taxon>
        <taxon>Dikarya</taxon>
        <taxon>Basidiomycota</taxon>
        <taxon>Agaricomycotina</taxon>
        <taxon>Agaricomycetes</taxon>
        <taxon>Agaricomycetidae</taxon>
        <taxon>Agaricales</taxon>
        <taxon>Marasmiineae</taxon>
        <taxon>Mycenaceae</taxon>
        <taxon>Favolaschia</taxon>
    </lineage>
</organism>
<gene>
    <name evidence="3" type="ORF">R3P38DRAFT_3475737</name>
</gene>
<sequence>MDQQQFSTTNSSTHSRVAASADDSVDAAQVKLQPQKPPRRHTLLSISIPHLTTSQLIIIGAQIALHTAAWAFFIVIWRKHVIPLSFDLSDDIQNWDKPLTFVITTVSSGLALLSTLLFSLAVREWITAHLRGPEGLPFHRFLRGMTIASRNPILDRKQPKWMLVSLGVALLASLQPAGFNTLLTPTLFDYRTQVSSSEVDLSSSVIQSYFASGALDDCVFNDSLLIALAIGETESGYSAVKGNEKFPSSTTLLNFDFNTSTAGILPMTFTPIDASPWFPNATVLPQTISEPLEDGIPRLLSINQQGFSADVSCKIQNLGASTTPSLTIATAPPSTSGGPTQYTVSSTCAHPASLFNVNRTSIYGSQDYLTMIACPGTDQNSYSSGLYFWLNSTVCTFSPKVTNVMVEYLYTGAKVTNLSNTITPNTLPGRGSPDVGRPAGISSVVTLYNMIQYAQGELNNIVGDQLLAGLEAFDGPGFQYDEGNGPDILRALEEYIRGVAEYSGSILRGCLSSHKTSGAFPDGPPKDTLITNRGLLHSYFFGWAITPSTTWILVPGTIIALATVILAYKAGNAAPAASDAASKSKLPFDPANPSDLVIASAAGGLAGVFAEAPMEEAHRKGEAKDISIVLGSIQGRGMGLQRKI</sequence>
<reference evidence="3 4" key="1">
    <citation type="journal article" date="2024" name="J Genomics">
        <title>Draft genome sequencing and assembly of Favolaschia claudopus CIRM-BRFM 2984 isolated from oak limbs.</title>
        <authorList>
            <person name="Navarro D."/>
            <person name="Drula E."/>
            <person name="Chaduli D."/>
            <person name="Cazenave R."/>
            <person name="Ahrendt S."/>
            <person name="Wang J."/>
            <person name="Lipzen A."/>
            <person name="Daum C."/>
            <person name="Barry K."/>
            <person name="Grigoriev I.V."/>
            <person name="Favel A."/>
            <person name="Rosso M.N."/>
            <person name="Martin F."/>
        </authorList>
    </citation>
    <scope>NUCLEOTIDE SEQUENCE [LARGE SCALE GENOMIC DNA]</scope>
    <source>
        <strain evidence="3 4">CIRM-BRFM 2984</strain>
    </source>
</reference>
<accession>A0AAW0CJT3</accession>
<protein>
    <submittedName>
        <fullName evidence="3">Uncharacterized protein</fullName>
    </submittedName>
</protein>
<proteinExistence type="predicted"/>
<evidence type="ECO:0000313" key="3">
    <source>
        <dbReference type="EMBL" id="KAK7038563.1"/>
    </source>
</evidence>
<dbReference type="AlphaFoldDB" id="A0AAW0CJT3"/>
<evidence type="ECO:0000256" key="1">
    <source>
        <dbReference type="SAM" id="MobiDB-lite"/>
    </source>
</evidence>
<keyword evidence="2" id="KW-0472">Membrane</keyword>
<keyword evidence="4" id="KW-1185">Reference proteome</keyword>
<comment type="caution">
    <text evidence="3">The sequence shown here is derived from an EMBL/GenBank/DDBJ whole genome shotgun (WGS) entry which is preliminary data.</text>
</comment>
<feature type="compositionally biased region" description="Polar residues" evidence="1">
    <location>
        <begin position="1"/>
        <end position="15"/>
    </location>
</feature>
<keyword evidence="2" id="KW-0812">Transmembrane</keyword>
<name>A0AAW0CJT3_9AGAR</name>